<gene>
    <name evidence="3" type="ORF">DDZ16_05315</name>
</gene>
<dbReference type="PANTHER" id="PTHR30576">
    <property type="entry name" value="COLANIC BIOSYNTHESIS UDP-GLUCOSE LIPID CARRIER TRANSFERASE"/>
    <property type="match status" value="1"/>
</dbReference>
<accession>A0A2U2BBB9</accession>
<name>A0A2U2BBB9_9BACT</name>
<sequence length="369" mass="42838">MFQIYKQSTVSVSESCIMEKDAGRNVRAVVSENLGQEVVRFIDRFGDANKKSALVTSTSNALNIRMHPRHQIPFFVNLEQLNNAKRVCGFLKEINLKMSEGGLFIGCLETTHLRRKRIYAKYSGFSGRIYYFFDYLIKRVAPSLRSTRWIYRMSAAGRNHAMSYYEMVGRLSYCGLQIESDRVIGGMHYFAARKVASPPVSPRENYNLTLCLSRVGKGRQRIRVYKFRTMVPFSEYVQEHIYKRNKLREGGKFKNDRRVTILGGILRKFWLDELPMVVNILKGDIKLVGVRPISDQYLSLYKPEVIRLRTSVKPGLVPPYYVDLPSSLDEIQESEVRYIERWKKAPFKTDLIYFLKALWNIICCGARSK</sequence>
<protein>
    <submittedName>
        <fullName evidence="3">Sugar transferase</fullName>
    </submittedName>
</protein>
<dbReference type="RefSeq" id="WP_109263399.1">
    <property type="nucleotide sequence ID" value="NZ_QEWP01000003.1"/>
</dbReference>
<dbReference type="PANTHER" id="PTHR30576:SF0">
    <property type="entry name" value="UNDECAPRENYL-PHOSPHATE N-ACETYLGALACTOSAMINYL 1-PHOSPHATE TRANSFERASE-RELATED"/>
    <property type="match status" value="1"/>
</dbReference>
<evidence type="ECO:0000313" key="4">
    <source>
        <dbReference type="Proteomes" id="UP000244956"/>
    </source>
</evidence>
<feature type="domain" description="Bacterial sugar transferase" evidence="2">
    <location>
        <begin position="213"/>
        <end position="361"/>
    </location>
</feature>
<keyword evidence="3" id="KW-0808">Transferase</keyword>
<dbReference type="InterPro" id="IPR035566">
    <property type="entry name" value="Ribosomal_protein_bL20_C"/>
</dbReference>
<dbReference type="Pfam" id="PF02397">
    <property type="entry name" value="Bac_transf"/>
    <property type="match status" value="1"/>
</dbReference>
<reference evidence="3 4" key="1">
    <citation type="submission" date="2018-05" db="EMBL/GenBank/DDBJ databases">
        <title>Marinilabilia rubrum sp. nov., isolated from saltern sediment.</title>
        <authorList>
            <person name="Zhang R."/>
        </authorList>
    </citation>
    <scope>NUCLEOTIDE SEQUENCE [LARGE SCALE GENOMIC DNA]</scope>
    <source>
        <strain evidence="3 4">WTE16</strain>
    </source>
</reference>
<comment type="caution">
    <text evidence="3">The sequence shown here is derived from an EMBL/GenBank/DDBJ whole genome shotgun (WGS) entry which is preliminary data.</text>
</comment>
<evidence type="ECO:0000256" key="1">
    <source>
        <dbReference type="ARBA" id="ARBA00006464"/>
    </source>
</evidence>
<dbReference type="InterPro" id="IPR003362">
    <property type="entry name" value="Bact_transf"/>
</dbReference>
<dbReference type="AlphaFoldDB" id="A0A2U2BBB9"/>
<dbReference type="Proteomes" id="UP000244956">
    <property type="component" value="Unassembled WGS sequence"/>
</dbReference>
<keyword evidence="4" id="KW-1185">Reference proteome</keyword>
<dbReference type="GO" id="GO:0016780">
    <property type="term" value="F:phosphotransferase activity, for other substituted phosphate groups"/>
    <property type="evidence" value="ECO:0007669"/>
    <property type="project" value="TreeGrafter"/>
</dbReference>
<proteinExistence type="inferred from homology"/>
<dbReference type="EMBL" id="QEWP01000003">
    <property type="protein sequence ID" value="PWE00360.1"/>
    <property type="molecule type" value="Genomic_DNA"/>
</dbReference>
<dbReference type="OrthoDB" id="9808602at2"/>
<evidence type="ECO:0000313" key="3">
    <source>
        <dbReference type="EMBL" id="PWE00360.1"/>
    </source>
</evidence>
<evidence type="ECO:0000259" key="2">
    <source>
        <dbReference type="Pfam" id="PF02397"/>
    </source>
</evidence>
<organism evidence="3 4">
    <name type="scientific">Marinilabilia rubra</name>
    <dbReference type="NCBI Taxonomy" id="2162893"/>
    <lineage>
        <taxon>Bacteria</taxon>
        <taxon>Pseudomonadati</taxon>
        <taxon>Bacteroidota</taxon>
        <taxon>Bacteroidia</taxon>
        <taxon>Marinilabiliales</taxon>
        <taxon>Marinilabiliaceae</taxon>
        <taxon>Marinilabilia</taxon>
    </lineage>
</organism>
<dbReference type="SUPFAM" id="SSF74731">
    <property type="entry name" value="Ribosomal protein L20"/>
    <property type="match status" value="1"/>
</dbReference>
<comment type="similarity">
    <text evidence="1">Belongs to the bacterial sugar transferase family.</text>
</comment>